<feature type="region of interest" description="Disordered" evidence="6">
    <location>
        <begin position="231"/>
        <end position="300"/>
    </location>
</feature>
<keyword evidence="3" id="KW-0132">Cell division</keyword>
<dbReference type="AlphaFoldDB" id="A0AAF0JEA5"/>
<gene>
    <name evidence="8" type="primary">STU1</name>
    <name evidence="8" type="ORF">MPSI1_002160</name>
</gene>
<dbReference type="InterPro" id="IPR024395">
    <property type="entry name" value="CLASP_N_dom"/>
</dbReference>
<evidence type="ECO:0000256" key="6">
    <source>
        <dbReference type="SAM" id="MobiDB-lite"/>
    </source>
</evidence>
<dbReference type="InterPro" id="IPR016024">
    <property type="entry name" value="ARM-type_fold"/>
</dbReference>
<reference evidence="8" key="1">
    <citation type="submission" date="2023-02" db="EMBL/GenBank/DDBJ databases">
        <title>Mating type loci evolution in Malassezia.</title>
        <authorList>
            <person name="Coelho M.A."/>
        </authorList>
    </citation>
    <scope>NUCLEOTIDE SEQUENCE</scope>
    <source>
        <strain evidence="8">CBS 14136</strain>
    </source>
</reference>
<feature type="domain" description="CLASP N-terminal" evidence="7">
    <location>
        <begin position="328"/>
        <end position="542"/>
    </location>
</feature>
<dbReference type="GO" id="GO:0090307">
    <property type="term" value="P:mitotic spindle assembly"/>
    <property type="evidence" value="ECO:0007669"/>
    <property type="project" value="TreeGrafter"/>
</dbReference>
<dbReference type="EMBL" id="CP118376">
    <property type="protein sequence ID" value="WFD43498.1"/>
    <property type="molecule type" value="Genomic_DNA"/>
</dbReference>
<dbReference type="GO" id="GO:0005881">
    <property type="term" value="C:cytoplasmic microtubule"/>
    <property type="evidence" value="ECO:0007669"/>
    <property type="project" value="TreeGrafter"/>
</dbReference>
<dbReference type="Proteomes" id="UP001214628">
    <property type="component" value="Chromosome 2"/>
</dbReference>
<dbReference type="GO" id="GO:1990023">
    <property type="term" value="C:mitotic spindle midzone"/>
    <property type="evidence" value="ECO:0007669"/>
    <property type="project" value="TreeGrafter"/>
</dbReference>
<feature type="region of interest" description="Disordered" evidence="6">
    <location>
        <begin position="545"/>
        <end position="564"/>
    </location>
</feature>
<evidence type="ECO:0000256" key="5">
    <source>
        <dbReference type="ARBA" id="ARBA00022776"/>
    </source>
</evidence>
<evidence type="ECO:0000313" key="9">
    <source>
        <dbReference type="Proteomes" id="UP001214628"/>
    </source>
</evidence>
<feature type="compositionally biased region" description="Polar residues" evidence="6">
    <location>
        <begin position="627"/>
        <end position="643"/>
    </location>
</feature>
<dbReference type="GO" id="GO:0005815">
    <property type="term" value="C:microtubule organizing center"/>
    <property type="evidence" value="ECO:0007669"/>
    <property type="project" value="TreeGrafter"/>
</dbReference>
<evidence type="ECO:0000313" key="8">
    <source>
        <dbReference type="EMBL" id="WFD43498.1"/>
    </source>
</evidence>
<keyword evidence="5" id="KW-0498">Mitosis</keyword>
<keyword evidence="9" id="KW-1185">Reference proteome</keyword>
<dbReference type="SUPFAM" id="SSF48371">
    <property type="entry name" value="ARM repeat"/>
    <property type="match status" value="1"/>
</dbReference>
<evidence type="ECO:0000256" key="2">
    <source>
        <dbReference type="ARBA" id="ARBA00009549"/>
    </source>
</evidence>
<evidence type="ECO:0000256" key="1">
    <source>
        <dbReference type="ARBA" id="ARBA00004186"/>
    </source>
</evidence>
<feature type="region of interest" description="Disordered" evidence="6">
    <location>
        <begin position="1"/>
        <end position="20"/>
    </location>
</feature>
<evidence type="ECO:0000256" key="3">
    <source>
        <dbReference type="ARBA" id="ARBA00022618"/>
    </source>
</evidence>
<accession>A0AAF0JEA5</accession>
<keyword evidence="5" id="KW-0131">Cell cycle</keyword>
<sequence length="978" mass="110165">MLADASSDAGMHAGKDDADGQKELQELDMISRQWDNEGVNDLDLALLNVVSFLHTNEKLVMLKACHAFERLLAEPKSTRNTLTVMRAILPTVWERMAEKEDEQRKALQQVLTKIAQAAYTADTRNVREEDAPYTIWERFVCEKALNAPQPSLRISILQVLKLSEVDKWQQNWPAILAGIIRNLQNDDKEVRSTAKEVISVVGRVLFASKQGELQRVLDSAEIPDELRSSITREWDDAQQATPSRSRTMTVLESLNSTSRDSNSEISTDRPESSMTRSTSCQHEEVTESTSNHSFEQSLPSSLRSIPMEDVRIVPLYSRYDLEKHFSVEPFQGKETELNWQSRERVILALRGALKNEVPNDLRVPFLASVRRLQDAVVKAVSSLRTTLSMHAIQLIRQLALVYGPQLETTLDAWFLTLIRMAGSTKRMVANTSQLAVSTILAVVSLRSIHWHQIQNGINEKSQATRLHMCKHIATILETQSKEHIEAHHGIESVMHCLEKGLSDPTAEVRTAARETFALFHKSWPIHAAQLVHRLPTTAQKQMRSFLEKKEPKQASKAKPSSTVIAAKKAAIQANSPRQPNLHKQAKDRAPRPSVWHPSLADTTEDQSTRTDTSSDLVNAPNPWFGSRSLSSLPPHTPQPRTTSAIDFAKGNVSFSPPIQQYSADARRLAEEATVSAAQLSDVFSQMQVSPETSNLLHNIHDTRETHKILASTNSKASSPDSTLDIDLQSNEKKEHRDHADSQMSPMKPGGIANNLTDFRTASHNECKTSSEHPLSRYFFARCTQEDNLAGDLPAATCIERIVNHEYKEELLRDLGHQLRDLPADFFDAQLNPPDELLQTLAKLLRDEHLTDSVWNCALYAFCRLVQYLYRCQLMPQEATYWLATVFVINSTSRTNHALAQGASRAIMHIWAEHTHWDCAYDLLHSASLEAQTECVKPNDHAATQVLSMYALGCLFDHTSTNDMQSFLSKTQRWIQKVR</sequence>
<evidence type="ECO:0000256" key="4">
    <source>
        <dbReference type="ARBA" id="ARBA00022701"/>
    </source>
</evidence>
<protein>
    <submittedName>
        <fullName evidence="8">Suppressor of tub2 mutation</fullName>
    </submittedName>
</protein>
<feature type="compositionally biased region" description="Polar residues" evidence="6">
    <location>
        <begin position="287"/>
        <end position="300"/>
    </location>
</feature>
<feature type="compositionally biased region" description="Basic and acidic residues" evidence="6">
    <location>
        <begin position="730"/>
        <end position="740"/>
    </location>
</feature>
<keyword evidence="4" id="KW-0493">Microtubule</keyword>
<feature type="region of interest" description="Disordered" evidence="6">
    <location>
        <begin position="730"/>
        <end position="756"/>
    </location>
</feature>
<dbReference type="GO" id="GO:0051301">
    <property type="term" value="P:cell division"/>
    <property type="evidence" value="ECO:0007669"/>
    <property type="project" value="UniProtKB-KW"/>
</dbReference>
<feature type="region of interest" description="Disordered" evidence="6">
    <location>
        <begin position="569"/>
        <end position="643"/>
    </location>
</feature>
<dbReference type="PANTHER" id="PTHR21567">
    <property type="entry name" value="CLASP"/>
    <property type="match status" value="1"/>
</dbReference>
<organism evidence="8 9">
    <name type="scientific">Malassezia psittaci</name>
    <dbReference type="NCBI Taxonomy" id="1821823"/>
    <lineage>
        <taxon>Eukaryota</taxon>
        <taxon>Fungi</taxon>
        <taxon>Dikarya</taxon>
        <taxon>Basidiomycota</taxon>
        <taxon>Ustilaginomycotina</taxon>
        <taxon>Malasseziomycetes</taxon>
        <taxon>Malasseziales</taxon>
        <taxon>Malasseziaceae</taxon>
        <taxon>Malassezia</taxon>
    </lineage>
</organism>
<comment type="similarity">
    <text evidence="2">Belongs to the CLASP family.</text>
</comment>
<comment type="subcellular location">
    <subcellularLocation>
        <location evidence="1">Cytoplasm</location>
        <location evidence="1">Cytoskeleton</location>
        <location evidence="1">Spindle</location>
    </subcellularLocation>
</comment>
<dbReference type="Gene3D" id="1.25.10.10">
    <property type="entry name" value="Leucine-rich Repeat Variant"/>
    <property type="match status" value="2"/>
</dbReference>
<dbReference type="InterPro" id="IPR011989">
    <property type="entry name" value="ARM-like"/>
</dbReference>
<evidence type="ECO:0000259" key="7">
    <source>
        <dbReference type="Pfam" id="PF12348"/>
    </source>
</evidence>
<dbReference type="Pfam" id="PF12348">
    <property type="entry name" value="CLASP_N"/>
    <property type="match status" value="1"/>
</dbReference>
<dbReference type="GO" id="GO:0008017">
    <property type="term" value="F:microtubule binding"/>
    <property type="evidence" value="ECO:0007669"/>
    <property type="project" value="TreeGrafter"/>
</dbReference>
<dbReference type="PANTHER" id="PTHR21567:SF9">
    <property type="entry name" value="CLIP-ASSOCIATING PROTEIN"/>
    <property type="match status" value="1"/>
</dbReference>
<name>A0AAF0JEA5_9BASI</name>
<dbReference type="GO" id="GO:0005876">
    <property type="term" value="C:spindle microtubule"/>
    <property type="evidence" value="ECO:0007669"/>
    <property type="project" value="TreeGrafter"/>
</dbReference>
<proteinExistence type="inferred from homology"/>
<feature type="compositionally biased region" description="Polar residues" evidence="6">
    <location>
        <begin position="238"/>
        <end position="265"/>
    </location>
</feature>